<accession>A0A856MKB1</accession>
<dbReference type="KEGG" id="bsen:DP114_17005"/>
<keyword evidence="4" id="KW-1185">Reference proteome</keyword>
<dbReference type="Pfam" id="PF00353">
    <property type="entry name" value="HemolysinCabind"/>
    <property type="match status" value="1"/>
</dbReference>
<sequence length="210" mass="22260">MADVTTNPYNGTNGNDNIQYNGSSNWTAYGNGGDDVLGGGYYVKNTIYGGSGNDTIAGRGYDDILSGGDGKDVLYGDYGNDILYGGAGNDTLYAGYGNDTLNGYGSGTDIDYLYGGTGGDINKDTFILGDRTTGVYYRGTGYAVIGDFEFGDTIQLRGSSSQYTLSQSKNWEGDLNSTTPDTRIFYGNDLIGVVLNNTSVSFSRGDFTFV</sequence>
<gene>
    <name evidence="3" type="ORF">DP114_17005</name>
</gene>
<comment type="subcellular location">
    <subcellularLocation>
        <location evidence="1">Secreted</location>
    </subcellularLocation>
</comment>
<evidence type="ECO:0000313" key="4">
    <source>
        <dbReference type="Proteomes" id="UP000503129"/>
    </source>
</evidence>
<evidence type="ECO:0000256" key="1">
    <source>
        <dbReference type="ARBA" id="ARBA00004613"/>
    </source>
</evidence>
<dbReference type="SUPFAM" id="SSF51120">
    <property type="entry name" value="beta-Roll"/>
    <property type="match status" value="1"/>
</dbReference>
<reference evidence="3 4" key="1">
    <citation type="submission" date="2018-06" db="EMBL/GenBank/DDBJ databases">
        <title>Comparative genomics of Brasilonema spp. strains.</title>
        <authorList>
            <person name="Alvarenga D.O."/>
            <person name="Fiore M.F."/>
            <person name="Varani A.M."/>
        </authorList>
    </citation>
    <scope>NUCLEOTIDE SEQUENCE [LARGE SCALE GENOMIC DNA]</scope>
    <source>
        <strain evidence="3 4">CENA114</strain>
    </source>
</reference>
<proteinExistence type="predicted"/>
<dbReference type="InterPro" id="IPR011049">
    <property type="entry name" value="Serralysin-like_metalloprot_C"/>
</dbReference>
<dbReference type="PRINTS" id="PR00313">
    <property type="entry name" value="CABNDNGRPT"/>
</dbReference>
<dbReference type="InterPro" id="IPR050557">
    <property type="entry name" value="RTX_toxin/Mannuronan_C5-epim"/>
</dbReference>
<evidence type="ECO:0000313" key="3">
    <source>
        <dbReference type="EMBL" id="QDL09376.1"/>
    </source>
</evidence>
<dbReference type="Proteomes" id="UP000503129">
    <property type="component" value="Chromosome"/>
</dbReference>
<dbReference type="PANTHER" id="PTHR38340">
    <property type="entry name" value="S-LAYER PROTEIN"/>
    <property type="match status" value="1"/>
</dbReference>
<dbReference type="GO" id="GO:0005576">
    <property type="term" value="C:extracellular region"/>
    <property type="evidence" value="ECO:0007669"/>
    <property type="project" value="UniProtKB-SubCell"/>
</dbReference>
<dbReference type="PANTHER" id="PTHR38340:SF1">
    <property type="entry name" value="S-LAYER PROTEIN"/>
    <property type="match status" value="1"/>
</dbReference>
<dbReference type="EMBL" id="CP030118">
    <property type="protein sequence ID" value="QDL09376.1"/>
    <property type="molecule type" value="Genomic_DNA"/>
</dbReference>
<evidence type="ECO:0000256" key="2">
    <source>
        <dbReference type="ARBA" id="ARBA00022525"/>
    </source>
</evidence>
<dbReference type="InterPro" id="IPR018511">
    <property type="entry name" value="Hemolysin-typ_Ca-bd_CS"/>
</dbReference>
<organism evidence="3 4">
    <name type="scientific">Brasilonema sennae CENA114</name>
    <dbReference type="NCBI Taxonomy" id="415709"/>
    <lineage>
        <taxon>Bacteria</taxon>
        <taxon>Bacillati</taxon>
        <taxon>Cyanobacteriota</taxon>
        <taxon>Cyanophyceae</taxon>
        <taxon>Nostocales</taxon>
        <taxon>Scytonemataceae</taxon>
        <taxon>Brasilonema</taxon>
        <taxon>Bromeliae group (in: Brasilonema)</taxon>
    </lineage>
</organism>
<protein>
    <submittedName>
        <fullName evidence="3">Calcium-binding protein</fullName>
    </submittedName>
</protein>
<dbReference type="InterPro" id="IPR001343">
    <property type="entry name" value="Hemolysn_Ca-bd"/>
</dbReference>
<name>A0A856MKB1_9CYAN</name>
<dbReference type="AlphaFoldDB" id="A0A856MKB1"/>
<dbReference type="RefSeq" id="WP_169267534.1">
    <property type="nucleotide sequence ID" value="NZ_CAWOXK010000001.1"/>
</dbReference>
<dbReference type="Gene3D" id="2.150.10.10">
    <property type="entry name" value="Serralysin-like metalloprotease, C-terminal"/>
    <property type="match status" value="2"/>
</dbReference>
<keyword evidence="2" id="KW-0964">Secreted</keyword>
<dbReference type="PROSITE" id="PS00330">
    <property type="entry name" value="HEMOLYSIN_CALCIUM"/>
    <property type="match status" value="1"/>
</dbReference>
<dbReference type="GO" id="GO:0005509">
    <property type="term" value="F:calcium ion binding"/>
    <property type="evidence" value="ECO:0007669"/>
    <property type="project" value="InterPro"/>
</dbReference>